<protein>
    <submittedName>
        <fullName evidence="1">Uncharacterized protein</fullName>
    </submittedName>
</protein>
<sequence length="62" mass="6578">MLQVVGKSFRLNVQMSKALGLTSLHAGSNPPDFPCVHPLHTANLVIPSHPSIPPSHCLPPSC</sequence>
<gene>
    <name evidence="1" type="ORF">ABT39_MTgene920</name>
</gene>
<reference evidence="1" key="1">
    <citation type="journal article" date="2015" name="Genome Biol. Evol.">
        <title>Organellar Genomes of White Spruce (Picea glauca): Assembly and Annotation.</title>
        <authorList>
            <person name="Jackman S.D."/>
            <person name="Warren R.L."/>
            <person name="Gibb E.A."/>
            <person name="Vandervalk B.P."/>
            <person name="Mohamadi H."/>
            <person name="Chu J."/>
            <person name="Raymond A."/>
            <person name="Pleasance S."/>
            <person name="Coope R."/>
            <person name="Wildung M.R."/>
            <person name="Ritland C.E."/>
            <person name="Bousquet J."/>
            <person name="Jones S.J."/>
            <person name="Bohlmann J."/>
            <person name="Birol I."/>
        </authorList>
    </citation>
    <scope>NUCLEOTIDE SEQUENCE [LARGE SCALE GENOMIC DNA]</scope>
    <source>
        <tissue evidence="1">Flushing bud</tissue>
    </source>
</reference>
<accession>A0A101M518</accession>
<name>A0A101M518_PICGL</name>
<geneLocation type="mitochondrion" evidence="1"/>
<evidence type="ECO:0000313" key="1">
    <source>
        <dbReference type="EMBL" id="KUM51074.1"/>
    </source>
</evidence>
<dbReference type="EMBL" id="LKAM01000001">
    <property type="protein sequence ID" value="KUM51074.1"/>
    <property type="molecule type" value="Genomic_DNA"/>
</dbReference>
<comment type="caution">
    <text evidence="1">The sequence shown here is derived from an EMBL/GenBank/DDBJ whole genome shotgun (WGS) entry which is preliminary data.</text>
</comment>
<proteinExistence type="predicted"/>
<organism evidence="1">
    <name type="scientific">Picea glauca</name>
    <name type="common">White spruce</name>
    <name type="synonym">Pinus glauca</name>
    <dbReference type="NCBI Taxonomy" id="3330"/>
    <lineage>
        <taxon>Eukaryota</taxon>
        <taxon>Viridiplantae</taxon>
        <taxon>Streptophyta</taxon>
        <taxon>Embryophyta</taxon>
        <taxon>Tracheophyta</taxon>
        <taxon>Spermatophyta</taxon>
        <taxon>Pinopsida</taxon>
        <taxon>Pinidae</taxon>
        <taxon>Conifers I</taxon>
        <taxon>Pinales</taxon>
        <taxon>Pinaceae</taxon>
        <taxon>Picea</taxon>
    </lineage>
</organism>
<dbReference type="AlphaFoldDB" id="A0A101M518"/>
<keyword evidence="1" id="KW-0496">Mitochondrion</keyword>